<dbReference type="PANTHER" id="PTHR33284">
    <property type="entry name" value="RIBOSOMAL PROTEIN L25/GLN-TRNA SYNTHETASE, ANTI-CODON-BINDING DOMAIN-CONTAINING PROTEIN"/>
    <property type="match status" value="1"/>
</dbReference>
<dbReference type="SUPFAM" id="SSF50715">
    <property type="entry name" value="Ribosomal protein L25-like"/>
    <property type="match status" value="1"/>
</dbReference>
<dbReference type="InterPro" id="IPR011035">
    <property type="entry name" value="Ribosomal_bL25/Gln-tRNA_synth"/>
</dbReference>
<dbReference type="Pfam" id="PF01386">
    <property type="entry name" value="Ribosomal_L25p"/>
    <property type="match status" value="1"/>
</dbReference>
<dbReference type="NCBIfam" id="NF004130">
    <property type="entry name" value="PRK05618.1-5"/>
    <property type="match status" value="1"/>
</dbReference>
<dbReference type="InterPro" id="IPR001021">
    <property type="entry name" value="Ribosomal_bL25_long"/>
</dbReference>
<dbReference type="NCBIfam" id="NF004612">
    <property type="entry name" value="PRK05943.1"/>
    <property type="match status" value="1"/>
</dbReference>
<gene>
    <name evidence="5" type="primary">rplY</name>
    <name evidence="5" type="synonym">ctc</name>
    <name evidence="8" type="ORF">H0A75_08185</name>
</gene>
<keyword evidence="1 5" id="KW-0699">rRNA-binding</keyword>
<dbReference type="CDD" id="cd00495">
    <property type="entry name" value="Ribosomal_L25_TL5_CTC"/>
    <property type="match status" value="1"/>
</dbReference>
<feature type="domain" description="Large ribosomal subunit protein bL25 L25" evidence="6">
    <location>
        <begin position="9"/>
        <end position="94"/>
    </location>
</feature>
<comment type="caution">
    <text evidence="8">The sequence shown here is derived from an EMBL/GenBank/DDBJ whole genome shotgun (WGS) entry which is preliminary data.</text>
</comment>
<evidence type="ECO:0000256" key="1">
    <source>
        <dbReference type="ARBA" id="ARBA00022730"/>
    </source>
</evidence>
<keyword evidence="3 5" id="KW-0689">Ribosomal protein</keyword>
<organism evidence="8 9">
    <name type="scientific">Candidatus Methanofishera endochildressiae</name>
    <dbReference type="NCBI Taxonomy" id="2738884"/>
    <lineage>
        <taxon>Bacteria</taxon>
        <taxon>Pseudomonadati</taxon>
        <taxon>Pseudomonadota</taxon>
        <taxon>Gammaproteobacteria</taxon>
        <taxon>Candidatus Methanofishera</taxon>
    </lineage>
</organism>
<dbReference type="PANTHER" id="PTHR33284:SF1">
    <property type="entry name" value="RIBOSOMAL PROTEIN L25_GLN-TRNA SYNTHETASE, ANTI-CODON-BINDING DOMAIN-CONTAINING PROTEIN"/>
    <property type="match status" value="1"/>
</dbReference>
<evidence type="ECO:0000259" key="7">
    <source>
        <dbReference type="Pfam" id="PF14693"/>
    </source>
</evidence>
<evidence type="ECO:0000256" key="2">
    <source>
        <dbReference type="ARBA" id="ARBA00022884"/>
    </source>
</evidence>
<dbReference type="Pfam" id="PF14693">
    <property type="entry name" value="Ribosomal_TL5_C"/>
    <property type="match status" value="1"/>
</dbReference>
<dbReference type="Gene3D" id="2.40.240.10">
    <property type="entry name" value="Ribosomal Protein L25, Chain P"/>
    <property type="match status" value="1"/>
</dbReference>
<dbReference type="Gene3D" id="2.170.120.20">
    <property type="entry name" value="Ribosomal protein L25, beta domain"/>
    <property type="match status" value="1"/>
</dbReference>
<evidence type="ECO:0000256" key="4">
    <source>
        <dbReference type="ARBA" id="ARBA00023274"/>
    </source>
</evidence>
<dbReference type="GO" id="GO:0006412">
    <property type="term" value="P:translation"/>
    <property type="evidence" value="ECO:0007669"/>
    <property type="project" value="UniProtKB-UniRule"/>
</dbReference>
<dbReference type="EMBL" id="JACCHS010000171">
    <property type="protein sequence ID" value="NYT47533.1"/>
    <property type="molecule type" value="Genomic_DNA"/>
</dbReference>
<dbReference type="NCBIfam" id="TIGR00731">
    <property type="entry name" value="bL25_bact_ctc"/>
    <property type="match status" value="1"/>
</dbReference>
<evidence type="ECO:0000256" key="5">
    <source>
        <dbReference type="HAMAP-Rule" id="MF_01334"/>
    </source>
</evidence>
<dbReference type="Proteomes" id="UP000537890">
    <property type="component" value="Unassembled WGS sequence"/>
</dbReference>
<dbReference type="HAMAP" id="MF_01334">
    <property type="entry name" value="Ribosomal_bL25_CTC"/>
    <property type="match status" value="1"/>
</dbReference>
<evidence type="ECO:0000259" key="6">
    <source>
        <dbReference type="Pfam" id="PF01386"/>
    </source>
</evidence>
<dbReference type="AlphaFoldDB" id="A0A7Z0MPV0"/>
<reference evidence="8 9" key="1">
    <citation type="submission" date="2020-05" db="EMBL/GenBank/DDBJ databases">
        <title>Horizontal transmission and recombination maintain forever young bacterial symbiont genomes.</title>
        <authorList>
            <person name="Russell S.L."/>
            <person name="Pepper-Tunick E."/>
            <person name="Svedberg J."/>
            <person name="Byrne A."/>
            <person name="Ruelas Castillo J."/>
            <person name="Vollmers C."/>
            <person name="Beinart R.A."/>
            <person name="Corbett-Detig R."/>
        </authorList>
    </citation>
    <scope>NUCLEOTIDE SEQUENCE [LARGE SCALE GENOMIC DNA]</scope>
    <source>
        <strain evidence="8">4727-3</strain>
    </source>
</reference>
<sequence length="197" mass="21357">MSSVFEFDAVSRGNAGTSSAKAIRRNGNVPAVVYGGSVEPELIELSRNEVTKRLANEAVYSHVLKLNVDGKVQNAILKDMQRHPAKDTVIHMDFLRINMDEKIKVHVPLHFINEETSLGVKAGGVVTHSMVELEVACLPGNLPEYIEVDLEGIDIGGSVHLSDIVAPEGIEILALTHGEERNLTVAQIMKTRGSGGR</sequence>
<comment type="function">
    <text evidence="5">This is one of the proteins that binds to the 5S RNA in the ribosome where it forms part of the central protuberance.</text>
</comment>
<keyword evidence="2 5" id="KW-0694">RNA-binding</keyword>
<proteinExistence type="inferred from homology"/>
<dbReference type="InterPro" id="IPR029751">
    <property type="entry name" value="Ribosomal_L25_dom"/>
</dbReference>
<evidence type="ECO:0000313" key="8">
    <source>
        <dbReference type="EMBL" id="NYT47533.1"/>
    </source>
</evidence>
<dbReference type="GO" id="GO:0008097">
    <property type="term" value="F:5S rRNA binding"/>
    <property type="evidence" value="ECO:0007669"/>
    <property type="project" value="InterPro"/>
</dbReference>
<accession>A0A7Z0MPV0</accession>
<dbReference type="InterPro" id="IPR037121">
    <property type="entry name" value="Ribosomal_bL25_C"/>
</dbReference>
<dbReference type="NCBIfam" id="NF004128">
    <property type="entry name" value="PRK05618.1-2"/>
    <property type="match status" value="1"/>
</dbReference>
<evidence type="ECO:0000313" key="9">
    <source>
        <dbReference type="Proteomes" id="UP000537890"/>
    </source>
</evidence>
<dbReference type="InterPro" id="IPR020057">
    <property type="entry name" value="Ribosomal_bL25_b-dom"/>
</dbReference>
<dbReference type="InterPro" id="IPR020056">
    <property type="entry name" value="Rbsml_bL25/Gln-tRNA_synth_N"/>
</dbReference>
<comment type="similarity">
    <text evidence="5">Belongs to the bacterial ribosomal protein bL25 family. CTC subfamily.</text>
</comment>
<name>A0A7Z0MPV0_9GAMM</name>
<keyword evidence="4 5" id="KW-0687">Ribonucleoprotein</keyword>
<dbReference type="InterPro" id="IPR020930">
    <property type="entry name" value="Ribosomal_uL5_bac-type"/>
</dbReference>
<evidence type="ECO:0000256" key="3">
    <source>
        <dbReference type="ARBA" id="ARBA00022980"/>
    </source>
</evidence>
<comment type="subunit">
    <text evidence="5">Part of the 50S ribosomal subunit; part of the 5S rRNA/L5/L18/L25 subcomplex. Contacts the 5S rRNA. Binds to the 5S rRNA independently of L5 and L18.</text>
</comment>
<protein>
    <recommendedName>
        <fullName evidence="5">Large ribosomal subunit protein bL25</fullName>
    </recommendedName>
    <alternativeName>
        <fullName evidence="5">General stress protein CTC</fullName>
    </alternativeName>
</protein>
<dbReference type="GO" id="GO:0003735">
    <property type="term" value="F:structural constituent of ribosome"/>
    <property type="evidence" value="ECO:0007669"/>
    <property type="project" value="InterPro"/>
</dbReference>
<dbReference type="GO" id="GO:0022625">
    <property type="term" value="C:cytosolic large ribosomal subunit"/>
    <property type="evidence" value="ECO:0007669"/>
    <property type="project" value="TreeGrafter"/>
</dbReference>
<feature type="domain" description="Large ribosomal subunit protein bL25 beta" evidence="7">
    <location>
        <begin position="102"/>
        <end position="191"/>
    </location>
</feature>